<dbReference type="RefSeq" id="WP_091636051.1">
    <property type="nucleotide sequence ID" value="NZ_FNYW01000037.1"/>
</dbReference>
<protein>
    <submittedName>
        <fullName evidence="2">Uncharacterized protein</fullName>
    </submittedName>
</protein>
<sequence>MVNSVINQLFKIEQAAKDMQSSIEQKKATLRKKYQEKEDSFDREIDQATQQQLKEIQEQLSQKNVKNRKEQNKYYEAEIEHLEKDYRQKKEDIVNDIVGHILKERGD</sequence>
<dbReference type="AlphaFoldDB" id="A0A1H6V0V0"/>
<keyword evidence="3" id="KW-1185">Reference proteome</keyword>
<accession>A0A1H6V0V0</accession>
<evidence type="ECO:0000256" key="1">
    <source>
        <dbReference type="SAM" id="Coils"/>
    </source>
</evidence>
<dbReference type="Proteomes" id="UP000198564">
    <property type="component" value="Unassembled WGS sequence"/>
</dbReference>
<dbReference type="EMBL" id="FNYW01000037">
    <property type="protein sequence ID" value="SEI95487.1"/>
    <property type="molecule type" value="Genomic_DNA"/>
</dbReference>
<proteinExistence type="predicted"/>
<reference evidence="3" key="1">
    <citation type="submission" date="2016-10" db="EMBL/GenBank/DDBJ databases">
        <authorList>
            <person name="Varghese N."/>
            <person name="Submissions S."/>
        </authorList>
    </citation>
    <scope>NUCLEOTIDE SEQUENCE [LARGE SCALE GENOMIC DNA]</scope>
    <source>
        <strain evidence="3">DSM 25751</strain>
    </source>
</reference>
<evidence type="ECO:0000313" key="3">
    <source>
        <dbReference type="Proteomes" id="UP000198564"/>
    </source>
</evidence>
<gene>
    <name evidence="2" type="ORF">SAMN04488113_1375</name>
</gene>
<evidence type="ECO:0000313" key="2">
    <source>
        <dbReference type="EMBL" id="SEI95487.1"/>
    </source>
</evidence>
<organism evidence="2 3">
    <name type="scientific">Alkalibacterium gilvum</name>
    <dbReference type="NCBI Taxonomy" id="1130080"/>
    <lineage>
        <taxon>Bacteria</taxon>
        <taxon>Bacillati</taxon>
        <taxon>Bacillota</taxon>
        <taxon>Bacilli</taxon>
        <taxon>Lactobacillales</taxon>
        <taxon>Carnobacteriaceae</taxon>
        <taxon>Alkalibacterium</taxon>
    </lineage>
</organism>
<dbReference type="STRING" id="1130080.SAMN04488113_1375"/>
<dbReference type="OrthoDB" id="2166339at2"/>
<keyword evidence="1" id="KW-0175">Coiled coil</keyword>
<feature type="coiled-coil region" evidence="1">
    <location>
        <begin position="31"/>
        <end position="92"/>
    </location>
</feature>
<name>A0A1H6V0V0_9LACT</name>